<dbReference type="PANTHER" id="PTHR31447:SF0">
    <property type="entry name" value="HYDROXYPROLINE-RICH GLYCOPROTEIN FAMILY PROTEIN"/>
    <property type="match status" value="1"/>
</dbReference>
<keyword evidence="4" id="KW-1185">Reference proteome</keyword>
<gene>
    <name evidence="3" type="ORF">Fot_02513</name>
</gene>
<evidence type="ECO:0000256" key="1">
    <source>
        <dbReference type="ARBA" id="ARBA00007879"/>
    </source>
</evidence>
<dbReference type="InterPro" id="IPR037151">
    <property type="entry name" value="AlkB-like_sf"/>
</dbReference>
<feature type="compositionally biased region" description="Basic and acidic residues" evidence="2">
    <location>
        <begin position="55"/>
        <end position="71"/>
    </location>
</feature>
<dbReference type="PANTHER" id="PTHR31447">
    <property type="entry name" value="HYDROXYPROLINE-RICH GLYCOPROTEIN FAMILY PROTEIN-RELATED"/>
    <property type="match status" value="1"/>
</dbReference>
<feature type="region of interest" description="Disordered" evidence="2">
    <location>
        <begin position="301"/>
        <end position="320"/>
    </location>
</feature>
<dbReference type="SUPFAM" id="SSF51197">
    <property type="entry name" value="Clavaminate synthase-like"/>
    <property type="match status" value="1"/>
</dbReference>
<feature type="compositionally biased region" description="Polar residues" evidence="2">
    <location>
        <begin position="40"/>
        <end position="52"/>
    </location>
</feature>
<reference evidence="4" key="1">
    <citation type="submission" date="2024-07" db="EMBL/GenBank/DDBJ databases">
        <title>Two chromosome-level genome assemblies of Korean endemic species Abeliophyllum distichum and Forsythia ovata (Oleaceae).</title>
        <authorList>
            <person name="Jang H."/>
        </authorList>
    </citation>
    <scope>NUCLEOTIDE SEQUENCE [LARGE SCALE GENOMIC DNA]</scope>
</reference>
<name>A0ABD1X723_9LAMI</name>
<accession>A0ABD1X723</accession>
<dbReference type="Gene3D" id="2.60.120.590">
    <property type="entry name" value="Alpha-ketoglutarate-dependent dioxygenase AlkB-like"/>
    <property type="match status" value="1"/>
</dbReference>
<feature type="region of interest" description="Disordered" evidence="2">
    <location>
        <begin position="1"/>
        <end position="71"/>
    </location>
</feature>
<dbReference type="AlphaFoldDB" id="A0ABD1X723"/>
<feature type="compositionally biased region" description="Basic residues" evidence="2">
    <location>
        <begin position="1"/>
        <end position="15"/>
    </location>
</feature>
<evidence type="ECO:0000313" key="3">
    <source>
        <dbReference type="EMBL" id="KAL2557774.1"/>
    </source>
</evidence>
<comment type="similarity">
    <text evidence="1">Belongs to the alkB family.</text>
</comment>
<dbReference type="Proteomes" id="UP001604277">
    <property type="component" value="Unassembled WGS sequence"/>
</dbReference>
<evidence type="ECO:0000256" key="2">
    <source>
        <dbReference type="SAM" id="MobiDB-lite"/>
    </source>
</evidence>
<feature type="region of interest" description="Disordered" evidence="2">
    <location>
        <begin position="419"/>
        <end position="445"/>
    </location>
</feature>
<feature type="compositionally biased region" description="Polar residues" evidence="2">
    <location>
        <begin position="21"/>
        <end position="32"/>
    </location>
</feature>
<proteinExistence type="inferred from homology"/>
<protein>
    <submittedName>
        <fullName evidence="3">Hydroxyproline-rich glycoprotein family protein</fullName>
    </submittedName>
</protein>
<sequence>MGSWKEHRRGGRGHRGGGEGQNSSVEMNTKNLNVYVKANADTNENARENNNLDGGAERGKAEEKNGGEEKKGSCIVRKESRSIQILNEKQNLNTTPKTFVSTELYDGKLVNVVEGLKLYEELFDDLEVSKLVNLVNDLRAAGRRGQLQGQTFIVSKRPTRGHGREMIQLGVPIADAPPEDESAAGISKDRRTEPIPALLEDFIERLLTMQVVSVKPESCIIDIFNEGDFSQPHIWPQLFSRPVCVLFLTECDMTFGKVITADHPGDYRGSLKLSVSPGSMLVMQGRSADFTRHAMPSIGKEARSPNHIRHPAAPKHYGSVPTTGVLPAPTARPQVPSPNGIQPIFVPAPVAPAMPFPAPVAVPPASTAWSIPPSRHPPPRLPLPGTGVFLPPPGSGNTVNQPISTPVTENITADAPSLLEKDNDSQELNGNNGISPEVDWKDQSEECNGNIDGTSRLRVTTEENQNVDCVKPAAAV</sequence>
<dbReference type="InterPro" id="IPR044842">
    <property type="entry name" value="ALKBH9B/ALKBH10B-like"/>
</dbReference>
<evidence type="ECO:0000313" key="4">
    <source>
        <dbReference type="Proteomes" id="UP001604277"/>
    </source>
</evidence>
<organism evidence="3 4">
    <name type="scientific">Forsythia ovata</name>
    <dbReference type="NCBI Taxonomy" id="205694"/>
    <lineage>
        <taxon>Eukaryota</taxon>
        <taxon>Viridiplantae</taxon>
        <taxon>Streptophyta</taxon>
        <taxon>Embryophyta</taxon>
        <taxon>Tracheophyta</taxon>
        <taxon>Spermatophyta</taxon>
        <taxon>Magnoliopsida</taxon>
        <taxon>eudicotyledons</taxon>
        <taxon>Gunneridae</taxon>
        <taxon>Pentapetalae</taxon>
        <taxon>asterids</taxon>
        <taxon>lamiids</taxon>
        <taxon>Lamiales</taxon>
        <taxon>Oleaceae</taxon>
        <taxon>Forsythieae</taxon>
        <taxon>Forsythia</taxon>
    </lineage>
</organism>
<comment type="caution">
    <text evidence="3">The sequence shown here is derived from an EMBL/GenBank/DDBJ whole genome shotgun (WGS) entry which is preliminary data.</text>
</comment>
<dbReference type="EMBL" id="JBFOLJ010000001">
    <property type="protein sequence ID" value="KAL2557774.1"/>
    <property type="molecule type" value="Genomic_DNA"/>
</dbReference>